<feature type="compositionally biased region" description="Basic and acidic residues" evidence="1">
    <location>
        <begin position="298"/>
        <end position="308"/>
    </location>
</feature>
<reference evidence="2" key="1">
    <citation type="journal article" date="2021" name="Nat. Commun.">
        <title>Genetic determinants of endophytism in the Arabidopsis root mycobiome.</title>
        <authorList>
            <person name="Mesny F."/>
            <person name="Miyauchi S."/>
            <person name="Thiergart T."/>
            <person name="Pickel B."/>
            <person name="Atanasova L."/>
            <person name="Karlsson M."/>
            <person name="Huettel B."/>
            <person name="Barry K.W."/>
            <person name="Haridas S."/>
            <person name="Chen C."/>
            <person name="Bauer D."/>
            <person name="Andreopoulos W."/>
            <person name="Pangilinan J."/>
            <person name="LaButti K."/>
            <person name="Riley R."/>
            <person name="Lipzen A."/>
            <person name="Clum A."/>
            <person name="Drula E."/>
            <person name="Henrissat B."/>
            <person name="Kohler A."/>
            <person name="Grigoriev I.V."/>
            <person name="Martin F.M."/>
            <person name="Hacquard S."/>
        </authorList>
    </citation>
    <scope>NUCLEOTIDE SEQUENCE</scope>
    <source>
        <strain evidence="2">MPI-CAGE-CH-0235</strain>
    </source>
</reference>
<feature type="compositionally biased region" description="Acidic residues" evidence="1">
    <location>
        <begin position="649"/>
        <end position="664"/>
    </location>
</feature>
<feature type="compositionally biased region" description="Acidic residues" evidence="1">
    <location>
        <begin position="115"/>
        <end position="131"/>
    </location>
</feature>
<feature type="region of interest" description="Disordered" evidence="1">
    <location>
        <begin position="970"/>
        <end position="998"/>
    </location>
</feature>
<evidence type="ECO:0000256" key="1">
    <source>
        <dbReference type="SAM" id="MobiDB-lite"/>
    </source>
</evidence>
<sequence>MTRASKIKPEDLDFEIHVDPSCLSEPMDEQNDVKDRDAAEEVAGAEQTVAVEEETKLEATEEPTAAAEQPDKTDDDEVAVAEEESSEGEKEEQPEADGGVEEAANEQHEAGSQAPDDEDQAPEADQAEEDKEPQADTSAVDDEHREEAASPSHSRRGSVFSAASPTASPTASRRGSVLSAGSPTHSRRDSVLSSGTQDSHRRSSLRTEALIQAAARDIVAQMELNRQRDSAAASEDGSYKSRAATPSGGRDSESGHKSRSATPSGRYSEANYKSGSPGQSGRHSKNGYRSGSATPSGHHSDRHDHGADDGGDSSSQHDNDDDVFSENSPRSSMGSVSENDHAKMEDAYSRATRSPRISNISQYEQEDDFVPTIRGAPRPTFRSPSSVKAMQMSSPPASVMGSPRSSRRTPLPTPSRLGSPSVSAQYSPKKTPPRFRRETPPLVLLHVTLLPLRWMWSDVLEQVQTDDLSREAKTVLDAWRQLQDRMGDTVLERGILLPHPQSDYEVLEERLLEALELPMRRRARILECGHYLGPANESTLIDDTESEDEDYYDGVKPPRDSIERKTHWCSTCHSEIRYDALGPGKIFRVKVYASNGLMKAGAWEACWKEMERVDVELEPIVEPGVHEELSRIASEQEKALELQEVMAQPEEEMEHEEEPEEEPSYLEQDQTQSHIMPSSPPDLRHMEERHMEERLMEERLMAERLMEERRMHEMHMNAHSPQYDVPSPEERRRMEEERLKEIYGHTPPAHPEHMSSPPRAPEFMPHEAPPSPSAQAYERRQERRQASIKTASLPELLLEAARVLMQDKKNVMIGLLGVLVMMFALRSGQPSHDPLAFQTVVQSAEASTVTVTEAAPIATTTTAQQIVESVVEEIASSVAPQPTEPRSLEEASTAVPEPELESVVSSEVVRVVETVTETEVEVVKVTATRTETYTETETEVVGMEEEVQMPDVVEDVEEAEPAPEETVLAEADEELIQGEQEDAVEDADKEEEDEKEEL</sequence>
<dbReference type="AlphaFoldDB" id="A0A8K0SZ09"/>
<feature type="compositionally biased region" description="Polar residues" evidence="1">
    <location>
        <begin position="260"/>
        <end position="295"/>
    </location>
</feature>
<feature type="compositionally biased region" description="Polar residues" evidence="1">
    <location>
        <begin position="382"/>
        <end position="396"/>
    </location>
</feature>
<name>A0A8K0SZ09_9HYPO</name>
<evidence type="ECO:0000313" key="2">
    <source>
        <dbReference type="EMBL" id="KAH7320791.1"/>
    </source>
</evidence>
<gene>
    <name evidence="2" type="ORF">B0I35DRAFT_427771</name>
</gene>
<feature type="compositionally biased region" description="Polar residues" evidence="1">
    <location>
        <begin position="667"/>
        <end position="676"/>
    </location>
</feature>
<feature type="region of interest" description="Disordered" evidence="1">
    <location>
        <begin position="877"/>
        <end position="899"/>
    </location>
</feature>
<feature type="compositionally biased region" description="Low complexity" evidence="1">
    <location>
        <begin position="161"/>
        <end position="172"/>
    </location>
</feature>
<feature type="compositionally biased region" description="Basic and acidic residues" evidence="1">
    <location>
        <begin position="338"/>
        <end position="348"/>
    </location>
</feature>
<protein>
    <recommendedName>
        <fullName evidence="4">Pathway-specific nitrogen regulator</fullName>
    </recommendedName>
</protein>
<evidence type="ECO:0008006" key="4">
    <source>
        <dbReference type="Google" id="ProtNLM"/>
    </source>
</evidence>
<feature type="region of interest" description="Disordered" evidence="1">
    <location>
        <begin position="646"/>
        <end position="684"/>
    </location>
</feature>
<feature type="compositionally biased region" description="Polar residues" evidence="1">
    <location>
        <begin position="325"/>
        <end position="337"/>
    </location>
</feature>
<feature type="region of interest" description="Disordered" evidence="1">
    <location>
        <begin position="744"/>
        <end position="787"/>
    </location>
</feature>
<feature type="compositionally biased region" description="Polar residues" evidence="1">
    <location>
        <begin position="418"/>
        <end position="428"/>
    </location>
</feature>
<accession>A0A8K0SZ09</accession>
<dbReference type="Proteomes" id="UP000813444">
    <property type="component" value="Unassembled WGS sequence"/>
</dbReference>
<feature type="compositionally biased region" description="Acidic residues" evidence="1">
    <location>
        <begin position="94"/>
        <end position="104"/>
    </location>
</feature>
<feature type="compositionally biased region" description="Polar residues" evidence="1">
    <location>
        <begin position="351"/>
        <end position="363"/>
    </location>
</feature>
<feature type="compositionally biased region" description="Low complexity" evidence="1">
    <location>
        <begin position="402"/>
        <end position="417"/>
    </location>
</feature>
<feature type="region of interest" description="Disordered" evidence="1">
    <location>
        <begin position="225"/>
        <end position="435"/>
    </location>
</feature>
<feature type="region of interest" description="Disordered" evidence="1">
    <location>
        <begin position="1"/>
        <end position="208"/>
    </location>
</feature>
<feature type="compositionally biased region" description="Basic and acidic residues" evidence="1">
    <location>
        <begin position="7"/>
        <end position="18"/>
    </location>
</feature>
<proteinExistence type="predicted"/>
<evidence type="ECO:0000313" key="3">
    <source>
        <dbReference type="Proteomes" id="UP000813444"/>
    </source>
</evidence>
<dbReference type="EMBL" id="JAGPNK010000005">
    <property type="protein sequence ID" value="KAH7320791.1"/>
    <property type="molecule type" value="Genomic_DNA"/>
</dbReference>
<keyword evidence="3" id="KW-1185">Reference proteome</keyword>
<organism evidence="2 3">
    <name type="scientific">Stachybotrys elegans</name>
    <dbReference type="NCBI Taxonomy" id="80388"/>
    <lineage>
        <taxon>Eukaryota</taxon>
        <taxon>Fungi</taxon>
        <taxon>Dikarya</taxon>
        <taxon>Ascomycota</taxon>
        <taxon>Pezizomycotina</taxon>
        <taxon>Sordariomycetes</taxon>
        <taxon>Hypocreomycetidae</taxon>
        <taxon>Hypocreales</taxon>
        <taxon>Stachybotryaceae</taxon>
        <taxon>Stachybotrys</taxon>
    </lineage>
</organism>
<dbReference type="OrthoDB" id="5369448at2759"/>
<comment type="caution">
    <text evidence="2">The sequence shown here is derived from an EMBL/GenBank/DDBJ whole genome shotgun (WGS) entry which is preliminary data.</text>
</comment>
<feature type="compositionally biased region" description="Acidic residues" evidence="1">
    <location>
        <begin position="73"/>
        <end position="86"/>
    </location>
</feature>